<sequence length="80" mass="9420">MHIQPTDRKPSWLRVRGNAVVLMSSFCDEIPDLLSFEMNDGRRYLHPFPNAKIFQALLTPLAKTQVFKFLLEIQYFMSFL</sequence>
<reference evidence="1 2" key="1">
    <citation type="journal article" date="2019" name="Sci. Rep.">
        <title>Orb-weaving spider Araneus ventricosus genome elucidates the spidroin gene catalogue.</title>
        <authorList>
            <person name="Kono N."/>
            <person name="Nakamura H."/>
            <person name="Ohtoshi R."/>
            <person name="Moran D.A.P."/>
            <person name="Shinohara A."/>
            <person name="Yoshida Y."/>
            <person name="Fujiwara M."/>
            <person name="Mori M."/>
            <person name="Tomita M."/>
            <person name="Arakawa K."/>
        </authorList>
    </citation>
    <scope>NUCLEOTIDE SEQUENCE [LARGE SCALE GENOMIC DNA]</scope>
</reference>
<keyword evidence="2" id="KW-1185">Reference proteome</keyword>
<dbReference type="AlphaFoldDB" id="A0A4Y2G110"/>
<comment type="caution">
    <text evidence="1">The sequence shown here is derived from an EMBL/GenBank/DDBJ whole genome shotgun (WGS) entry which is preliminary data.</text>
</comment>
<name>A0A4Y2G110_ARAVE</name>
<organism evidence="1 2">
    <name type="scientific">Araneus ventricosus</name>
    <name type="common">Orbweaver spider</name>
    <name type="synonym">Epeira ventricosa</name>
    <dbReference type="NCBI Taxonomy" id="182803"/>
    <lineage>
        <taxon>Eukaryota</taxon>
        <taxon>Metazoa</taxon>
        <taxon>Ecdysozoa</taxon>
        <taxon>Arthropoda</taxon>
        <taxon>Chelicerata</taxon>
        <taxon>Arachnida</taxon>
        <taxon>Araneae</taxon>
        <taxon>Araneomorphae</taxon>
        <taxon>Entelegynae</taxon>
        <taxon>Araneoidea</taxon>
        <taxon>Araneidae</taxon>
        <taxon>Araneus</taxon>
    </lineage>
</organism>
<dbReference type="EMBL" id="BGPR01001179">
    <property type="protein sequence ID" value="GBM47420.1"/>
    <property type="molecule type" value="Genomic_DNA"/>
</dbReference>
<protein>
    <submittedName>
        <fullName evidence="1">Uncharacterized protein</fullName>
    </submittedName>
</protein>
<proteinExistence type="predicted"/>
<dbReference type="Proteomes" id="UP000499080">
    <property type="component" value="Unassembled WGS sequence"/>
</dbReference>
<accession>A0A4Y2G110</accession>
<evidence type="ECO:0000313" key="2">
    <source>
        <dbReference type="Proteomes" id="UP000499080"/>
    </source>
</evidence>
<evidence type="ECO:0000313" key="1">
    <source>
        <dbReference type="EMBL" id="GBM47420.1"/>
    </source>
</evidence>
<gene>
    <name evidence="1" type="ORF">AVEN_175599_1</name>
</gene>